<organism evidence="1 2">
    <name type="scientific">Actinomadura vinacea</name>
    <dbReference type="NCBI Taxonomy" id="115336"/>
    <lineage>
        <taxon>Bacteria</taxon>
        <taxon>Bacillati</taxon>
        <taxon>Actinomycetota</taxon>
        <taxon>Actinomycetes</taxon>
        <taxon>Streptosporangiales</taxon>
        <taxon>Thermomonosporaceae</taxon>
        <taxon>Actinomadura</taxon>
    </lineage>
</organism>
<reference evidence="2" key="1">
    <citation type="journal article" date="2019" name="Int. J. Syst. Evol. Microbiol.">
        <title>The Global Catalogue of Microorganisms (GCM) 10K type strain sequencing project: providing services to taxonomists for standard genome sequencing and annotation.</title>
        <authorList>
            <consortium name="The Broad Institute Genomics Platform"/>
            <consortium name="The Broad Institute Genome Sequencing Center for Infectious Disease"/>
            <person name="Wu L."/>
            <person name="Ma J."/>
        </authorList>
    </citation>
    <scope>NUCLEOTIDE SEQUENCE [LARGE SCALE GENOMIC DNA]</scope>
    <source>
        <strain evidence="2">JCM 3325</strain>
    </source>
</reference>
<protein>
    <submittedName>
        <fullName evidence="1">Class I SAM-dependent methyltransferase</fullName>
    </submittedName>
</protein>
<keyword evidence="2" id="KW-1185">Reference proteome</keyword>
<proteinExistence type="predicted"/>
<dbReference type="Gene3D" id="3.40.50.150">
    <property type="entry name" value="Vaccinia Virus protein VP39"/>
    <property type="match status" value="1"/>
</dbReference>
<name>A0ABP5VCH3_9ACTN</name>
<dbReference type="InterPro" id="IPR029063">
    <property type="entry name" value="SAM-dependent_MTases_sf"/>
</dbReference>
<keyword evidence="1" id="KW-0489">Methyltransferase</keyword>
<comment type="caution">
    <text evidence="1">The sequence shown here is derived from an EMBL/GenBank/DDBJ whole genome shotgun (WGS) entry which is preliminary data.</text>
</comment>
<gene>
    <name evidence="1" type="ORF">GCM10010191_03310</name>
</gene>
<dbReference type="GO" id="GO:0032259">
    <property type="term" value="P:methylation"/>
    <property type="evidence" value="ECO:0007669"/>
    <property type="project" value="UniProtKB-KW"/>
</dbReference>
<dbReference type="GO" id="GO:0008168">
    <property type="term" value="F:methyltransferase activity"/>
    <property type="evidence" value="ECO:0007669"/>
    <property type="project" value="UniProtKB-KW"/>
</dbReference>
<dbReference type="RefSeq" id="WP_344586470.1">
    <property type="nucleotide sequence ID" value="NZ_BAAARW010000001.1"/>
</dbReference>
<dbReference type="Proteomes" id="UP001501231">
    <property type="component" value="Unassembled WGS sequence"/>
</dbReference>
<accession>A0ABP5VCH3</accession>
<keyword evidence="1" id="KW-0808">Transferase</keyword>
<dbReference type="EMBL" id="BAAARW010000001">
    <property type="protein sequence ID" value="GAA2399586.1"/>
    <property type="molecule type" value="Genomic_DNA"/>
</dbReference>
<evidence type="ECO:0000313" key="1">
    <source>
        <dbReference type="EMBL" id="GAA2399586.1"/>
    </source>
</evidence>
<sequence length="209" mass="21792">MIGELYERALERPDGVEVEVEDGTGRRDPLPVGEWMSLRPGDAGLLDRCDGPTLDVGSGPGRLTVALTERGLLALGIDVAPYAVALTVAAGGPALVRDVYDRVPGAGIWTTVLLADGNIGIGGDPSALLGRVFALLAPGGGRVLAEVMAPGTRSHAGRVRLRTGRAVGEWFPWARVSADDVIGLAEGQGAEVTEVWEEGGRWFASLGRC</sequence>
<dbReference type="SUPFAM" id="SSF53335">
    <property type="entry name" value="S-adenosyl-L-methionine-dependent methyltransferases"/>
    <property type="match status" value="1"/>
</dbReference>
<evidence type="ECO:0000313" key="2">
    <source>
        <dbReference type="Proteomes" id="UP001501231"/>
    </source>
</evidence>